<evidence type="ECO:0000256" key="1">
    <source>
        <dbReference type="ARBA" id="ARBA00004651"/>
    </source>
</evidence>
<dbReference type="PANTHER" id="PTHR43848:SF2">
    <property type="entry name" value="PUTRESCINE TRANSPORT SYSTEM PERMEASE PROTEIN POTI"/>
    <property type="match status" value="1"/>
</dbReference>
<keyword evidence="7 8" id="KW-0472">Membrane</keyword>
<dbReference type="GO" id="GO:0005886">
    <property type="term" value="C:plasma membrane"/>
    <property type="evidence" value="ECO:0007669"/>
    <property type="project" value="UniProtKB-SubCell"/>
</dbReference>
<evidence type="ECO:0000259" key="9">
    <source>
        <dbReference type="PROSITE" id="PS50928"/>
    </source>
</evidence>
<dbReference type="PROSITE" id="PS50928">
    <property type="entry name" value="ABC_TM1"/>
    <property type="match status" value="1"/>
</dbReference>
<feature type="domain" description="ABC transmembrane type-1" evidence="9">
    <location>
        <begin position="61"/>
        <end position="251"/>
    </location>
</feature>
<evidence type="ECO:0000313" key="11">
    <source>
        <dbReference type="Proteomes" id="UP000234384"/>
    </source>
</evidence>
<comment type="similarity">
    <text evidence="2">Belongs to the binding-protein-dependent transport system permease family. CysTW subfamily.</text>
</comment>
<feature type="transmembrane region" description="Helical" evidence="8">
    <location>
        <begin position="60"/>
        <end position="89"/>
    </location>
</feature>
<dbReference type="GO" id="GO:0055085">
    <property type="term" value="P:transmembrane transport"/>
    <property type="evidence" value="ECO:0007669"/>
    <property type="project" value="InterPro"/>
</dbReference>
<sequence>MRKNFSWATIYIVLIFILMYLPIAYLIFYSFNAGGDMSGFTEFTLEHYQTLFSDKRLLSYIANTFIVALSSALIATIIGTFGALAIFFSRRSKSSQVTMQFNNVLMVTPDVMMGASFLILFSTVIPVTLGFWSVLIAHVAFSIPIVVLMVLPKSYEMNLNMITAAQDLGATQWQTLTRVILPSILKGIVAGFFMAFTYSLDDFAVTFFVTGAGFSTVSIEVYSRARTGISLEINALSTLMFILALLLVFGYYRIQISEQQKRIRPSRRIPFQGGR</sequence>
<organism evidence="10 11">
    <name type="scientific">Falseniella ignava</name>
    <dbReference type="NCBI Taxonomy" id="137730"/>
    <lineage>
        <taxon>Bacteria</taxon>
        <taxon>Bacillati</taxon>
        <taxon>Bacillota</taxon>
        <taxon>Bacilli</taxon>
        <taxon>Lactobacillales</taxon>
        <taxon>Aerococcaceae</taxon>
        <taxon>Falseniella</taxon>
    </lineage>
</organism>
<dbReference type="OrthoDB" id="9782004at2"/>
<dbReference type="Pfam" id="PF00528">
    <property type="entry name" value="BPD_transp_1"/>
    <property type="match status" value="1"/>
</dbReference>
<proteinExistence type="inferred from homology"/>
<evidence type="ECO:0000256" key="5">
    <source>
        <dbReference type="ARBA" id="ARBA00022692"/>
    </source>
</evidence>
<accession>A0A2I1K5A0</accession>
<protein>
    <submittedName>
        <fullName evidence="10">Spermidine/putrescine ABC transporter permease PotC</fullName>
    </submittedName>
</protein>
<feature type="transmembrane region" description="Helical" evidence="8">
    <location>
        <begin position="235"/>
        <end position="254"/>
    </location>
</feature>
<dbReference type="EMBL" id="PKHE01000001">
    <property type="protein sequence ID" value="PKY90777.1"/>
    <property type="molecule type" value="Genomic_DNA"/>
</dbReference>
<dbReference type="CDD" id="cd06261">
    <property type="entry name" value="TM_PBP2"/>
    <property type="match status" value="1"/>
</dbReference>
<gene>
    <name evidence="10" type="ORF">CYJ57_00815</name>
</gene>
<dbReference type="InterPro" id="IPR000515">
    <property type="entry name" value="MetI-like"/>
</dbReference>
<dbReference type="PANTHER" id="PTHR43848">
    <property type="entry name" value="PUTRESCINE TRANSPORT SYSTEM PERMEASE PROTEIN POTI"/>
    <property type="match status" value="1"/>
</dbReference>
<keyword evidence="5 8" id="KW-0812">Transmembrane</keyword>
<evidence type="ECO:0000313" key="10">
    <source>
        <dbReference type="EMBL" id="PKY90777.1"/>
    </source>
</evidence>
<feature type="transmembrane region" description="Helical" evidence="8">
    <location>
        <begin position="101"/>
        <end position="125"/>
    </location>
</feature>
<evidence type="ECO:0000256" key="2">
    <source>
        <dbReference type="ARBA" id="ARBA00007069"/>
    </source>
</evidence>
<dbReference type="Proteomes" id="UP000234384">
    <property type="component" value="Unassembled WGS sequence"/>
</dbReference>
<keyword evidence="3 8" id="KW-0813">Transport</keyword>
<comment type="caution">
    <text evidence="10">The sequence shown here is derived from an EMBL/GenBank/DDBJ whole genome shotgun (WGS) entry which is preliminary data.</text>
</comment>
<evidence type="ECO:0000256" key="7">
    <source>
        <dbReference type="ARBA" id="ARBA00023136"/>
    </source>
</evidence>
<evidence type="ECO:0000256" key="4">
    <source>
        <dbReference type="ARBA" id="ARBA00022475"/>
    </source>
</evidence>
<dbReference type="Gene3D" id="1.10.3720.10">
    <property type="entry name" value="MetI-like"/>
    <property type="match status" value="1"/>
</dbReference>
<keyword evidence="6 8" id="KW-1133">Transmembrane helix</keyword>
<name>A0A2I1K5A0_9LACT</name>
<feature type="transmembrane region" description="Helical" evidence="8">
    <location>
        <begin position="204"/>
        <end position="223"/>
    </location>
</feature>
<keyword evidence="4" id="KW-1003">Cell membrane</keyword>
<feature type="transmembrane region" description="Helical" evidence="8">
    <location>
        <begin position="179"/>
        <end position="198"/>
    </location>
</feature>
<comment type="subcellular location">
    <subcellularLocation>
        <location evidence="1 8">Cell membrane</location>
        <topology evidence="1 8">Multi-pass membrane protein</topology>
    </subcellularLocation>
</comment>
<evidence type="ECO:0000256" key="8">
    <source>
        <dbReference type="RuleBase" id="RU363032"/>
    </source>
</evidence>
<dbReference type="InterPro" id="IPR035906">
    <property type="entry name" value="MetI-like_sf"/>
</dbReference>
<evidence type="ECO:0000256" key="3">
    <source>
        <dbReference type="ARBA" id="ARBA00022448"/>
    </source>
</evidence>
<feature type="transmembrane region" description="Helical" evidence="8">
    <location>
        <begin position="131"/>
        <end position="151"/>
    </location>
</feature>
<dbReference type="AlphaFoldDB" id="A0A2I1K5A0"/>
<evidence type="ECO:0000256" key="6">
    <source>
        <dbReference type="ARBA" id="ARBA00022989"/>
    </source>
</evidence>
<feature type="transmembrane region" description="Helical" evidence="8">
    <location>
        <begin position="7"/>
        <end position="28"/>
    </location>
</feature>
<reference evidence="10 11" key="1">
    <citation type="submission" date="2017-12" db="EMBL/GenBank/DDBJ databases">
        <title>Phylogenetic diversity of female urinary microbiome.</title>
        <authorList>
            <person name="Thomas-White K."/>
            <person name="Wolfe A.J."/>
        </authorList>
    </citation>
    <scope>NUCLEOTIDE SEQUENCE [LARGE SCALE GENOMIC DNA]</scope>
    <source>
        <strain evidence="10 11">UMB0898</strain>
    </source>
</reference>
<dbReference type="InterPro" id="IPR051789">
    <property type="entry name" value="Bact_Polyamine_Transport"/>
</dbReference>
<dbReference type="SUPFAM" id="SSF161098">
    <property type="entry name" value="MetI-like"/>
    <property type="match status" value="1"/>
</dbReference>